<dbReference type="Gene3D" id="3.30.250.20">
    <property type="entry name" value="L1 transposable element, C-terminal domain"/>
    <property type="match status" value="1"/>
</dbReference>
<feature type="non-terminal residue" evidence="1">
    <location>
        <position position="1"/>
    </location>
</feature>
<name>A0AAD1WBD7_PELCU</name>
<dbReference type="EMBL" id="OW240917">
    <property type="protein sequence ID" value="CAH2302825.1"/>
    <property type="molecule type" value="Genomic_DNA"/>
</dbReference>
<accession>A0AAD1WBD7</accession>
<dbReference type="InterPro" id="IPR042566">
    <property type="entry name" value="L1_C"/>
</dbReference>
<proteinExistence type="predicted"/>
<dbReference type="Proteomes" id="UP001295444">
    <property type="component" value="Chromosome 06"/>
</dbReference>
<dbReference type="AlphaFoldDB" id="A0AAD1WBD7"/>
<reference evidence="1" key="1">
    <citation type="submission" date="2022-03" db="EMBL/GenBank/DDBJ databases">
        <authorList>
            <person name="Alioto T."/>
            <person name="Alioto T."/>
            <person name="Gomez Garrido J."/>
        </authorList>
    </citation>
    <scope>NUCLEOTIDE SEQUENCE</scope>
</reference>
<sequence>NPPEKPEDKGCLGHSGERRAPHFIRKQVNTLLPAKQAKQFTNDGAYSIAKYPKALPASPRDIILRCGTRQHKQTLIRTVHNQSPLDFQSHKISIFQDLHRSTLLWRKTMEPITQRLKEAGIPHKWTTPRAFIVTKDGMQFKATDVAEATTFLAAIVLGNGPREQKAHPTTSTRSGQDA</sequence>
<organism evidence="1 2">
    <name type="scientific">Pelobates cultripes</name>
    <name type="common">Western spadefoot toad</name>
    <dbReference type="NCBI Taxonomy" id="61616"/>
    <lineage>
        <taxon>Eukaryota</taxon>
        <taxon>Metazoa</taxon>
        <taxon>Chordata</taxon>
        <taxon>Craniata</taxon>
        <taxon>Vertebrata</taxon>
        <taxon>Euteleostomi</taxon>
        <taxon>Amphibia</taxon>
        <taxon>Batrachia</taxon>
        <taxon>Anura</taxon>
        <taxon>Pelobatoidea</taxon>
        <taxon>Pelobatidae</taxon>
        <taxon>Pelobates</taxon>
    </lineage>
</organism>
<feature type="non-terminal residue" evidence="1">
    <location>
        <position position="178"/>
    </location>
</feature>
<evidence type="ECO:0000313" key="2">
    <source>
        <dbReference type="Proteomes" id="UP001295444"/>
    </source>
</evidence>
<protein>
    <submittedName>
        <fullName evidence="1">Uncharacterized protein</fullName>
    </submittedName>
</protein>
<keyword evidence="2" id="KW-1185">Reference proteome</keyword>
<gene>
    <name evidence="1" type="ORF">PECUL_23A048455</name>
</gene>
<evidence type="ECO:0000313" key="1">
    <source>
        <dbReference type="EMBL" id="CAH2302825.1"/>
    </source>
</evidence>